<accession>A0A5P1R9J7</accession>
<protein>
    <submittedName>
        <fullName evidence="1">Uncharacterized protein</fullName>
    </submittedName>
</protein>
<organism evidence="1 2">
    <name type="scientific">Neptunomonas concharum</name>
    <dbReference type="NCBI Taxonomy" id="1031538"/>
    <lineage>
        <taxon>Bacteria</taxon>
        <taxon>Pseudomonadati</taxon>
        <taxon>Pseudomonadota</taxon>
        <taxon>Gammaproteobacteria</taxon>
        <taxon>Oceanospirillales</taxon>
        <taxon>Oceanospirillaceae</taxon>
        <taxon>Neptunomonas</taxon>
    </lineage>
</organism>
<dbReference type="OrthoDB" id="6102648at2"/>
<dbReference type="KEGG" id="ncu:F0U83_05845"/>
<evidence type="ECO:0000313" key="2">
    <source>
        <dbReference type="Proteomes" id="UP000324760"/>
    </source>
</evidence>
<dbReference type="Proteomes" id="UP000324760">
    <property type="component" value="Chromosome"/>
</dbReference>
<name>A0A5P1R9J7_9GAMM</name>
<sequence length="151" mass="17060">MDSRVLEVVERYISVILKENARQYAGWRAEHLMGRIIEFKGDLPAHGGGGESNANMLYQILFMPDMPQGIKTQRACKMMDVLKKRDSKAANALIATVYLRKRPDPKTGRSHYTQSRIAAELGISRSAYLKKLEAGEEFVRDMVEIAWLSAS</sequence>
<dbReference type="EMBL" id="CP043869">
    <property type="protein sequence ID" value="QEQ96267.1"/>
    <property type="molecule type" value="Genomic_DNA"/>
</dbReference>
<evidence type="ECO:0000313" key="1">
    <source>
        <dbReference type="EMBL" id="QEQ96267.1"/>
    </source>
</evidence>
<keyword evidence="2" id="KW-1185">Reference proteome</keyword>
<dbReference type="RefSeq" id="WP_138988647.1">
    <property type="nucleotide sequence ID" value="NZ_CP043869.1"/>
</dbReference>
<gene>
    <name evidence="1" type="ORF">F0U83_05845</name>
</gene>
<dbReference type="AlphaFoldDB" id="A0A5P1R9J7"/>
<proteinExistence type="predicted"/>
<reference evidence="1 2" key="1">
    <citation type="journal article" date="2019" name="Biochem. Eng. J.">
        <title>Metabolic engineering of the marine bacteria Neptunomonas concharum for the production of acetoin and meso-2,3-butanediol from acetate.</title>
        <authorList>
            <person name="Li W."/>
            <person name="Pu N."/>
            <person name="Liu C.-X."/>
            <person name="Yuan Q.-P."/>
            <person name="Li Z.-J."/>
        </authorList>
    </citation>
    <scope>NUCLEOTIDE SEQUENCE [LARGE SCALE GENOMIC DNA]</scope>
    <source>
        <strain evidence="1 2">JCM17730</strain>
    </source>
</reference>